<feature type="compositionally biased region" description="Polar residues" evidence="2">
    <location>
        <begin position="390"/>
        <end position="402"/>
    </location>
</feature>
<feature type="compositionally biased region" description="Basic residues" evidence="2">
    <location>
        <begin position="46"/>
        <end position="55"/>
    </location>
</feature>
<dbReference type="Pfam" id="PF18210">
    <property type="entry name" value="Knl1_RWD_C"/>
    <property type="match status" value="1"/>
</dbReference>
<proteinExistence type="predicted"/>
<evidence type="ECO:0000256" key="1">
    <source>
        <dbReference type="SAM" id="Coils"/>
    </source>
</evidence>
<feature type="compositionally biased region" description="Acidic residues" evidence="2">
    <location>
        <begin position="107"/>
        <end position="118"/>
    </location>
</feature>
<evidence type="ECO:0000259" key="3">
    <source>
        <dbReference type="Pfam" id="PF18210"/>
    </source>
</evidence>
<feature type="domain" description="Knl1 C-terminal RWD" evidence="3">
    <location>
        <begin position="792"/>
        <end position="967"/>
    </location>
</feature>
<dbReference type="EMBL" id="BRXY01000139">
    <property type="protein sequence ID" value="GMH70343.1"/>
    <property type="molecule type" value="Genomic_DNA"/>
</dbReference>
<reference evidence="5" key="1">
    <citation type="journal article" date="2023" name="Commun. Biol.">
        <title>Genome analysis of Parmales, the sister group of diatoms, reveals the evolutionary specialization of diatoms from phago-mixotrophs to photoautotrophs.</title>
        <authorList>
            <person name="Ban H."/>
            <person name="Sato S."/>
            <person name="Yoshikawa S."/>
            <person name="Yamada K."/>
            <person name="Nakamura Y."/>
            <person name="Ichinomiya M."/>
            <person name="Sato N."/>
            <person name="Blanc-Mathieu R."/>
            <person name="Endo H."/>
            <person name="Kuwata A."/>
            <person name="Ogata H."/>
        </authorList>
    </citation>
    <scope>NUCLEOTIDE SEQUENCE [LARGE SCALE GENOMIC DNA]</scope>
    <source>
        <strain evidence="5">NIES 3701</strain>
    </source>
</reference>
<feature type="compositionally biased region" description="Polar residues" evidence="2">
    <location>
        <begin position="34"/>
        <end position="45"/>
    </location>
</feature>
<accession>A0A9W7AJM1</accession>
<keyword evidence="5" id="KW-1185">Reference proteome</keyword>
<dbReference type="AlphaFoldDB" id="A0A9W7AJM1"/>
<dbReference type="OrthoDB" id="196777at2759"/>
<feature type="compositionally biased region" description="Acidic residues" evidence="2">
    <location>
        <begin position="297"/>
        <end position="306"/>
    </location>
</feature>
<feature type="region of interest" description="Disordered" evidence="2">
    <location>
        <begin position="1"/>
        <end position="156"/>
    </location>
</feature>
<evidence type="ECO:0000313" key="4">
    <source>
        <dbReference type="EMBL" id="GMH70343.1"/>
    </source>
</evidence>
<sequence>MENSPANSSVNVSMEDPTVTHKTNMFDLLGTPGSVASSSPGSTTKSNRRSARKRQSIGAIPSSTSSSKSKKRRNSSVGVLSNASFGPSESEPVVEEANNANNHDNNDNNENDNIELGESDLPPLAGSPSPEKAPGIKGKRRSSTGGRRETAESSDLRELMATLQKTAGTPSTVATFHTGRDSLTSIASVNSEDFREDLPKQEAKKAKKSRKANRRLTADGADLENLLAGLDEEEEESQGSKVTFAPEPPPASPAASSPSNSMLMNDLSMASSNNSSDLSSRVPTPHAKMTSSSFEDKGEEEEEEDTLPPLPNSPAVRATRSSKRAASLGGGSGAAVPISILNKNKGKKGRASIGAMPTSSADVAPVTKTQGGKKRKSRKSVAFGSPQAAEFNNSSPSASLTPMPTKEAKEKYTIPDTSMSSMDTSNASSSLSNTLNEDADNTVELEGDLNALMTSISQGHGTNDADADENTVELEGDISALLKSADDTMNKGDDESEATDVPEEDRTMELETDMGSLLDIVSSGVKELRRLSDASGGALGSATKTSPTAHHVTLVKQSNPVDSSFDAMMAASENMAPVDLSTVKLDVCAKEIIGFCERDEAKSFNQTVHEVKSVLVEACNKAQTIAPPLMSLTSPAKKKMPQAYNSEIVVSTLYEVLSAASGEVAKKVEETQDGGSSVVENIKANNPDLLKSIQVGIRKHSNKEFQSQIRGLYGAVKECVIEEWKVWEGACAAALLTALQDRETDITQDLSEFAAKEKLLQEAFDSIKAVKGRAARKARRASLDRKQLKLGQMKDEVAELEEQLKALEEELQSSSEKASHAKVVAQHYVESQKARKEMASVSKECKAREKKYKTLEGLLMWSPVLVDSSKIIVDFSGGEMEETKVSLGFDLKSKAGIQVFMMEKKEKSKTKAKKSKGGGFSADAKKFASVKISALMDYVNNDLTVENGNEIPKILQNMEFQIGRIELIAEELNTIANVYDCVFEFDNSDDSIVITSDFVSRTQTAKLRSVFTLLDEEYPFTPMQACFESVIGGINTVHLGQSLARNVDPGYGYLRRAFDTVSAFLK</sequence>
<feature type="compositionally biased region" description="Basic and acidic residues" evidence="2">
    <location>
        <begin position="146"/>
        <end position="156"/>
    </location>
</feature>
<feature type="compositionally biased region" description="Basic and acidic residues" evidence="2">
    <location>
        <begin position="192"/>
        <end position="204"/>
    </location>
</feature>
<feature type="compositionally biased region" description="Polar residues" evidence="2">
    <location>
        <begin position="1"/>
        <end position="12"/>
    </location>
</feature>
<feature type="region of interest" description="Disordered" evidence="2">
    <location>
        <begin position="191"/>
        <end position="435"/>
    </location>
</feature>
<feature type="compositionally biased region" description="Low complexity" evidence="2">
    <location>
        <begin position="416"/>
        <end position="435"/>
    </location>
</feature>
<evidence type="ECO:0000256" key="2">
    <source>
        <dbReference type="SAM" id="MobiDB-lite"/>
    </source>
</evidence>
<keyword evidence="1" id="KW-0175">Coiled coil</keyword>
<feature type="compositionally biased region" description="Polar residues" evidence="2">
    <location>
        <begin position="77"/>
        <end position="87"/>
    </location>
</feature>
<name>A0A9W7AJM1_9STRA</name>
<organism evidence="4 5">
    <name type="scientific">Triparma strigata</name>
    <dbReference type="NCBI Taxonomy" id="1606541"/>
    <lineage>
        <taxon>Eukaryota</taxon>
        <taxon>Sar</taxon>
        <taxon>Stramenopiles</taxon>
        <taxon>Ochrophyta</taxon>
        <taxon>Bolidophyceae</taxon>
        <taxon>Parmales</taxon>
        <taxon>Triparmaceae</taxon>
        <taxon>Triparma</taxon>
    </lineage>
</organism>
<comment type="caution">
    <text evidence="4">The sequence shown here is derived from an EMBL/GenBank/DDBJ whole genome shotgun (WGS) entry which is preliminary data.</text>
</comment>
<feature type="compositionally biased region" description="Basic residues" evidence="2">
    <location>
        <begin position="205"/>
        <end position="214"/>
    </location>
</feature>
<feature type="coiled-coil region" evidence="1">
    <location>
        <begin position="783"/>
        <end position="824"/>
    </location>
</feature>
<evidence type="ECO:0000313" key="5">
    <source>
        <dbReference type="Proteomes" id="UP001165085"/>
    </source>
</evidence>
<gene>
    <name evidence="4" type="ORF">TrST_g4878</name>
</gene>
<dbReference type="Proteomes" id="UP001165085">
    <property type="component" value="Unassembled WGS sequence"/>
</dbReference>
<dbReference type="InterPro" id="IPR040850">
    <property type="entry name" value="Knl1_RWD_C"/>
</dbReference>
<protein>
    <recommendedName>
        <fullName evidence="3">Knl1 C-terminal RWD domain-containing protein</fullName>
    </recommendedName>
</protein>
<feature type="compositionally biased region" description="Low complexity" evidence="2">
    <location>
        <begin position="253"/>
        <end position="280"/>
    </location>
</feature>